<name>L0A6J4_DEIPD</name>
<dbReference type="RefSeq" id="WP_015237105.1">
    <property type="nucleotide sequence ID" value="NC_019793.1"/>
</dbReference>
<dbReference type="EMBL" id="CP003382">
    <property type="protein sequence ID" value="AFZ68807.1"/>
    <property type="molecule type" value="Genomic_DNA"/>
</dbReference>
<dbReference type="AlphaFoldDB" id="L0A6J4"/>
<organism evidence="1 2">
    <name type="scientific">Deinococcus peraridilitoris (strain DSM 19664 / LMG 22246 / CIP 109416 / KR-200)</name>
    <dbReference type="NCBI Taxonomy" id="937777"/>
    <lineage>
        <taxon>Bacteria</taxon>
        <taxon>Thermotogati</taxon>
        <taxon>Deinococcota</taxon>
        <taxon>Deinococci</taxon>
        <taxon>Deinococcales</taxon>
        <taxon>Deinococcaceae</taxon>
        <taxon>Deinococcus</taxon>
    </lineage>
</organism>
<evidence type="ECO:0000313" key="2">
    <source>
        <dbReference type="Proteomes" id="UP000010467"/>
    </source>
</evidence>
<dbReference type="KEGG" id="dpd:Deipe_3367"/>
<evidence type="ECO:0000313" key="1">
    <source>
        <dbReference type="EMBL" id="AFZ68807.1"/>
    </source>
</evidence>
<sequence>MTQTPADLMKVLGRLDLVKLGRVAQRVDLAALLDAASRLDDRQLEQLTKLLQEAASKKHFPLLTVTFSVSAPG</sequence>
<proteinExistence type="predicted"/>
<keyword evidence="2" id="KW-1185">Reference proteome</keyword>
<dbReference type="PATRIC" id="fig|937777.3.peg.3381"/>
<dbReference type="HOGENOM" id="CLU_2698523_0_0_0"/>
<reference evidence="2" key="1">
    <citation type="submission" date="2012-03" db="EMBL/GenBank/DDBJ databases">
        <title>Complete sequence of chromosome of Deinococcus peraridilitoris DSM 19664.</title>
        <authorList>
            <person name="Lucas S."/>
            <person name="Copeland A."/>
            <person name="Lapidus A."/>
            <person name="Glavina del Rio T."/>
            <person name="Dalin E."/>
            <person name="Tice H."/>
            <person name="Bruce D."/>
            <person name="Goodwin L."/>
            <person name="Pitluck S."/>
            <person name="Peters L."/>
            <person name="Mikhailova N."/>
            <person name="Lu M."/>
            <person name="Kyrpides N."/>
            <person name="Mavromatis K."/>
            <person name="Ivanova N."/>
            <person name="Brettin T."/>
            <person name="Detter J.C."/>
            <person name="Han C."/>
            <person name="Larimer F."/>
            <person name="Land M."/>
            <person name="Hauser L."/>
            <person name="Markowitz V."/>
            <person name="Cheng J.-F."/>
            <person name="Hugenholtz P."/>
            <person name="Woyke T."/>
            <person name="Wu D."/>
            <person name="Pukall R."/>
            <person name="Steenblock K."/>
            <person name="Brambilla E."/>
            <person name="Klenk H.-P."/>
            <person name="Eisen J.A."/>
        </authorList>
    </citation>
    <scope>NUCLEOTIDE SEQUENCE [LARGE SCALE GENOMIC DNA]</scope>
    <source>
        <strain evidence="2">DSM 19664 / LMG 22246 / CIP 109416 / KR-200</strain>
    </source>
</reference>
<dbReference type="Proteomes" id="UP000010467">
    <property type="component" value="Chromosome"/>
</dbReference>
<gene>
    <name evidence="1" type="ordered locus">Deipe_3367</name>
</gene>
<protein>
    <submittedName>
        <fullName evidence="1">Uncharacterized protein</fullName>
    </submittedName>
</protein>
<accession>L0A6J4</accession>